<keyword evidence="4" id="KW-0812">Transmembrane</keyword>
<accession>A0A0L0BX86</accession>
<dbReference type="InterPro" id="IPR050271">
    <property type="entry name" value="UDP-glycosyltransferase"/>
</dbReference>
<dbReference type="PANTHER" id="PTHR48043">
    <property type="entry name" value="EG:EG0003.4 PROTEIN-RELATED"/>
    <property type="match status" value="1"/>
</dbReference>
<protein>
    <recommendedName>
        <fullName evidence="8">UDP-glucuronosyltransferase</fullName>
    </recommendedName>
</protein>
<proteinExistence type="inferred from homology"/>
<keyword evidence="4" id="KW-1133">Transmembrane helix</keyword>
<feature type="transmembrane region" description="Helical" evidence="4">
    <location>
        <begin position="479"/>
        <end position="505"/>
    </location>
</feature>
<feature type="signal peptide" evidence="5">
    <location>
        <begin position="1"/>
        <end position="21"/>
    </location>
</feature>
<keyword evidence="4" id="KW-0472">Membrane</keyword>
<feature type="chain" id="PRO_5005535208" description="UDP-glucuronosyltransferase" evidence="5">
    <location>
        <begin position="22"/>
        <end position="519"/>
    </location>
</feature>
<keyword evidence="3" id="KW-0808">Transferase</keyword>
<dbReference type="STRING" id="7375.A0A0L0BX86"/>
<organism evidence="6 7">
    <name type="scientific">Lucilia cuprina</name>
    <name type="common">Green bottle fly</name>
    <name type="synonym">Australian sheep blowfly</name>
    <dbReference type="NCBI Taxonomy" id="7375"/>
    <lineage>
        <taxon>Eukaryota</taxon>
        <taxon>Metazoa</taxon>
        <taxon>Ecdysozoa</taxon>
        <taxon>Arthropoda</taxon>
        <taxon>Hexapoda</taxon>
        <taxon>Insecta</taxon>
        <taxon>Pterygota</taxon>
        <taxon>Neoptera</taxon>
        <taxon>Endopterygota</taxon>
        <taxon>Diptera</taxon>
        <taxon>Brachycera</taxon>
        <taxon>Muscomorpha</taxon>
        <taxon>Oestroidea</taxon>
        <taxon>Calliphoridae</taxon>
        <taxon>Luciliinae</taxon>
        <taxon>Lucilia</taxon>
    </lineage>
</organism>
<dbReference type="GO" id="GO:0008194">
    <property type="term" value="F:UDP-glycosyltransferase activity"/>
    <property type="evidence" value="ECO:0007669"/>
    <property type="project" value="InterPro"/>
</dbReference>
<evidence type="ECO:0000256" key="3">
    <source>
        <dbReference type="ARBA" id="ARBA00022679"/>
    </source>
</evidence>
<evidence type="ECO:0000313" key="6">
    <source>
        <dbReference type="EMBL" id="KNC24673.1"/>
    </source>
</evidence>
<comment type="caution">
    <text evidence="6">The sequence shown here is derived from an EMBL/GenBank/DDBJ whole genome shotgun (WGS) entry which is preliminary data.</text>
</comment>
<dbReference type="PANTHER" id="PTHR48043:SF159">
    <property type="entry name" value="EG:EG0003.4 PROTEIN-RELATED"/>
    <property type="match status" value="1"/>
</dbReference>
<dbReference type="SUPFAM" id="SSF53756">
    <property type="entry name" value="UDP-Glycosyltransferase/glycogen phosphorylase"/>
    <property type="match status" value="1"/>
</dbReference>
<evidence type="ECO:0000256" key="4">
    <source>
        <dbReference type="SAM" id="Phobius"/>
    </source>
</evidence>
<dbReference type="Proteomes" id="UP000037069">
    <property type="component" value="Unassembled WGS sequence"/>
</dbReference>
<dbReference type="Pfam" id="PF00201">
    <property type="entry name" value="UDPGT"/>
    <property type="match status" value="1"/>
</dbReference>
<evidence type="ECO:0000256" key="1">
    <source>
        <dbReference type="ARBA" id="ARBA00009995"/>
    </source>
</evidence>
<keyword evidence="2" id="KW-0328">Glycosyltransferase</keyword>
<dbReference type="AlphaFoldDB" id="A0A0L0BX86"/>
<evidence type="ECO:0000256" key="2">
    <source>
        <dbReference type="ARBA" id="ARBA00022676"/>
    </source>
</evidence>
<keyword evidence="7" id="KW-1185">Reference proteome</keyword>
<dbReference type="CDD" id="cd03784">
    <property type="entry name" value="GT1_Gtf-like"/>
    <property type="match status" value="1"/>
</dbReference>
<dbReference type="EMBL" id="JRES01001197">
    <property type="protein sequence ID" value="KNC24673.1"/>
    <property type="molecule type" value="Genomic_DNA"/>
</dbReference>
<dbReference type="OrthoDB" id="5835829at2759"/>
<evidence type="ECO:0000256" key="5">
    <source>
        <dbReference type="SAM" id="SignalP"/>
    </source>
</evidence>
<keyword evidence="5" id="KW-0732">Signal</keyword>
<sequence>MKLIIISIILCFLRAPIEVETAKILAITGLQQPNKYAVFISILNGLHEKGHQITVVLRNNKHDELHENIRQILIRENEEIYKEFLAFSTSILDKSFFENLQSLFIKGVFVTSDIINNPSVKEIMQHEQFDLIIFETFMTEALYGLGEHFNAPMVGMSSFGTTSALDTLVGNISPISFIPTLFIQHLFEVTFMHRCLNVALSAVDKMIFDLLYLPHQRQLYEEHFPNATLTFEQVNRNFSLVLVNQHFSLNFPRPYVPNMIEMAGIHIESNLEELPLNVQHFLDQSPEGVIYFYWGVQTFNLDLNISALLINILKNLNFKVIFNIDNMPPPEQQYKHILEISNISHHSILAHANVKLSIITGDLLNVIDAVYFAKPVLGIPIIAHQHFNINMVIKMGYGLGLKLQQLNETMVKNTILELLNNPLYTQKVQKLSRVFRDQPMTPKETVLFWIEYVLRHEGAVHLRNKGRFLNFWQFYNVDVLLAFTGAFVLIVFCVWILMKCMYFILCKSKSNLRIKVKSN</sequence>
<dbReference type="Gene3D" id="3.40.50.2000">
    <property type="entry name" value="Glycogen Phosphorylase B"/>
    <property type="match status" value="1"/>
</dbReference>
<reference evidence="6 7" key="1">
    <citation type="journal article" date="2015" name="Nat. Commun.">
        <title>Lucilia cuprina genome unlocks parasitic fly biology to underpin future interventions.</title>
        <authorList>
            <person name="Anstead C.A."/>
            <person name="Korhonen P.K."/>
            <person name="Young N.D."/>
            <person name="Hall R.S."/>
            <person name="Jex A.R."/>
            <person name="Murali S.C."/>
            <person name="Hughes D.S."/>
            <person name="Lee S.F."/>
            <person name="Perry T."/>
            <person name="Stroehlein A.J."/>
            <person name="Ansell B.R."/>
            <person name="Breugelmans B."/>
            <person name="Hofmann A."/>
            <person name="Qu J."/>
            <person name="Dugan S."/>
            <person name="Lee S.L."/>
            <person name="Chao H."/>
            <person name="Dinh H."/>
            <person name="Han Y."/>
            <person name="Doddapaneni H.V."/>
            <person name="Worley K.C."/>
            <person name="Muzny D.M."/>
            <person name="Ioannidis P."/>
            <person name="Waterhouse R.M."/>
            <person name="Zdobnov E.M."/>
            <person name="James P.J."/>
            <person name="Bagnall N.H."/>
            <person name="Kotze A.C."/>
            <person name="Gibbs R.A."/>
            <person name="Richards S."/>
            <person name="Batterham P."/>
            <person name="Gasser R.B."/>
        </authorList>
    </citation>
    <scope>NUCLEOTIDE SEQUENCE [LARGE SCALE GENOMIC DNA]</scope>
    <source>
        <strain evidence="6 7">LS</strain>
        <tissue evidence="6">Full body</tissue>
    </source>
</reference>
<dbReference type="InterPro" id="IPR002213">
    <property type="entry name" value="UDP_glucos_trans"/>
</dbReference>
<name>A0A0L0BX86_LUCCU</name>
<comment type="similarity">
    <text evidence="1">Belongs to the UDP-glycosyltransferase family.</text>
</comment>
<gene>
    <name evidence="6" type="ORF">FF38_13550</name>
</gene>
<dbReference type="OMA" id="DENMANQ"/>
<evidence type="ECO:0000313" key="7">
    <source>
        <dbReference type="Proteomes" id="UP000037069"/>
    </source>
</evidence>
<evidence type="ECO:0008006" key="8">
    <source>
        <dbReference type="Google" id="ProtNLM"/>
    </source>
</evidence>